<dbReference type="Proteomes" id="UP000272560">
    <property type="component" value="Unassembled WGS sequence"/>
</dbReference>
<dbReference type="PRINTS" id="PR00411">
    <property type="entry name" value="PNDRDTASEI"/>
</dbReference>
<evidence type="ECO:0000259" key="7">
    <source>
        <dbReference type="Pfam" id="PF07992"/>
    </source>
</evidence>
<evidence type="ECO:0000256" key="4">
    <source>
        <dbReference type="ARBA" id="ARBA00022827"/>
    </source>
</evidence>
<dbReference type="InterPro" id="IPR036188">
    <property type="entry name" value="FAD/NAD-bd_sf"/>
</dbReference>
<dbReference type="PRINTS" id="PR00368">
    <property type="entry name" value="FADPNR"/>
</dbReference>
<keyword evidence="3" id="KW-0285">Flavoprotein</keyword>
<keyword evidence="4" id="KW-0274">FAD</keyword>
<gene>
    <name evidence="8" type="ORF">D6T63_17285</name>
</gene>
<dbReference type="SUPFAM" id="SSF51905">
    <property type="entry name" value="FAD/NAD(P)-binding domain"/>
    <property type="match status" value="1"/>
</dbReference>
<dbReference type="EMBL" id="QZVT01000014">
    <property type="protein sequence ID" value="RJT75746.1"/>
    <property type="molecule type" value="Genomic_DNA"/>
</dbReference>
<proteinExistence type="inferred from homology"/>
<evidence type="ECO:0000256" key="2">
    <source>
        <dbReference type="ARBA" id="ARBA00005272"/>
    </source>
</evidence>
<evidence type="ECO:0000313" key="9">
    <source>
        <dbReference type="Proteomes" id="UP000272560"/>
    </source>
</evidence>
<accession>A0A3A5M1P5</accession>
<comment type="similarity">
    <text evidence="2">Belongs to the NADH dehydrogenase family.</text>
</comment>
<dbReference type="OrthoDB" id="9781621at2"/>
<protein>
    <recommendedName>
        <fullName evidence="7">FAD/NAD(P)-binding domain-containing protein</fullName>
    </recommendedName>
</protein>
<name>A0A3A5M1P5_9MICC</name>
<dbReference type="AlphaFoldDB" id="A0A3A5M1P5"/>
<keyword evidence="5" id="KW-0560">Oxidoreductase</keyword>
<evidence type="ECO:0000256" key="1">
    <source>
        <dbReference type="ARBA" id="ARBA00001974"/>
    </source>
</evidence>
<dbReference type="GO" id="GO:0003955">
    <property type="term" value="F:NAD(P)H dehydrogenase (quinone) activity"/>
    <property type="evidence" value="ECO:0007669"/>
    <property type="project" value="TreeGrafter"/>
</dbReference>
<dbReference type="InterPro" id="IPR023753">
    <property type="entry name" value="FAD/NAD-binding_dom"/>
</dbReference>
<organism evidence="8 9">
    <name type="scientific">Arthrobacter cheniae</name>
    <dbReference type="NCBI Taxonomy" id="1258888"/>
    <lineage>
        <taxon>Bacteria</taxon>
        <taxon>Bacillati</taxon>
        <taxon>Actinomycetota</taxon>
        <taxon>Actinomycetes</taxon>
        <taxon>Micrococcales</taxon>
        <taxon>Micrococcaceae</taxon>
        <taxon>Arthrobacter</taxon>
    </lineage>
</organism>
<feature type="domain" description="FAD/NAD(P)-binding" evidence="7">
    <location>
        <begin position="35"/>
        <end position="315"/>
    </location>
</feature>
<dbReference type="PANTHER" id="PTHR42913:SF3">
    <property type="entry name" value="64 KDA MITOCHONDRIAL NADH DEHYDROGENASE (EUROFUNG)"/>
    <property type="match status" value="1"/>
</dbReference>
<keyword evidence="9" id="KW-1185">Reference proteome</keyword>
<feature type="region of interest" description="Disordered" evidence="6">
    <location>
        <begin position="411"/>
        <end position="432"/>
    </location>
</feature>
<evidence type="ECO:0000313" key="8">
    <source>
        <dbReference type="EMBL" id="RJT75746.1"/>
    </source>
</evidence>
<evidence type="ECO:0000256" key="5">
    <source>
        <dbReference type="ARBA" id="ARBA00023002"/>
    </source>
</evidence>
<dbReference type="PANTHER" id="PTHR42913">
    <property type="entry name" value="APOPTOSIS-INDUCING FACTOR 1"/>
    <property type="match status" value="1"/>
</dbReference>
<dbReference type="GO" id="GO:0019646">
    <property type="term" value="P:aerobic electron transport chain"/>
    <property type="evidence" value="ECO:0007669"/>
    <property type="project" value="TreeGrafter"/>
</dbReference>
<reference evidence="8 9" key="1">
    <citation type="submission" date="2018-09" db="EMBL/GenBank/DDBJ databases">
        <title>Novel species of Arthrobacter.</title>
        <authorList>
            <person name="Liu Q."/>
            <person name="Xin Y.-H."/>
        </authorList>
    </citation>
    <scope>NUCLEOTIDE SEQUENCE [LARGE SCALE GENOMIC DNA]</scope>
    <source>
        <strain evidence="8 9">Hz2</strain>
    </source>
</reference>
<evidence type="ECO:0000256" key="3">
    <source>
        <dbReference type="ARBA" id="ARBA00022630"/>
    </source>
</evidence>
<evidence type="ECO:0000256" key="6">
    <source>
        <dbReference type="SAM" id="MobiDB-lite"/>
    </source>
</evidence>
<dbReference type="Gene3D" id="3.50.50.100">
    <property type="match status" value="1"/>
</dbReference>
<dbReference type="Pfam" id="PF07992">
    <property type="entry name" value="Pyr_redox_2"/>
    <property type="match status" value="1"/>
</dbReference>
<comment type="cofactor">
    <cofactor evidence="1">
        <name>FAD</name>
        <dbReference type="ChEBI" id="CHEBI:57692"/>
    </cofactor>
</comment>
<dbReference type="InterPro" id="IPR051169">
    <property type="entry name" value="NADH-Q_oxidoreductase"/>
</dbReference>
<comment type="caution">
    <text evidence="8">The sequence shown here is derived from an EMBL/GenBank/DDBJ whole genome shotgun (WGS) entry which is preliminary data.</text>
</comment>
<sequence length="432" mass="45787">MRPDAPANRRAATTLEVDTMTRNLPRTDTRAAERSVVIIGAGYAGVMAANRLRSSLTNEEAEQIRILVINPLGSFVERIRLHQVAAGTTRTASIPLSDVLHSDVRLLEGITVLIDPGSQVITVETAVGRLTLHYDFLVYTVGSLASNSVPGVSTYAHTIADAGGALRAQAAIKNARPGMRIIMVGGGYTSIEAASEIAEQHPDAVITLLCGGELAESMTPRARASVRKSLERLNIIVRSGVRVMSVTQQGMVTDSGELIIGDVCIWAASFAVPKLAKDSGLATDSSGRLKVDACLRAWNHPNIIGAGDAAVMPRTAGGHLRMGCAAALPMGSSAARTVLAQLRGVEPEPASIGYALQCLSLGRLDSFIQVVGPDDSPRKLWARGRTGAWMKEAICRMTVRALQEERIRPGAYKAPKGPRIPPRMDISAPAGP</sequence>